<reference evidence="9 10" key="1">
    <citation type="submission" date="2019-01" db="EMBL/GenBank/DDBJ databases">
        <title>A chromosome-scale genome assembly of the yellow perch, Perca flavescens.</title>
        <authorList>
            <person name="Feron R."/>
            <person name="Morvezen R."/>
            <person name="Bestin A."/>
            <person name="Haffray P."/>
            <person name="Klopp C."/>
            <person name="Zahm M."/>
            <person name="Cabau C."/>
            <person name="Roques C."/>
            <person name="Donnadieu C."/>
            <person name="Bouchez O."/>
            <person name="Christie M."/>
            <person name="Larson W."/>
            <person name="Guiguen Y."/>
        </authorList>
    </citation>
    <scope>NUCLEOTIDE SEQUENCE [LARGE SCALE GENOMIC DNA]</scope>
    <source>
        <strain evidence="9">YP-PL-M2</strain>
        <tissue evidence="9">Blood</tissue>
    </source>
</reference>
<keyword evidence="5" id="KW-0493">Microtubule</keyword>
<dbReference type="GO" id="GO:0043005">
    <property type="term" value="C:neuron projection"/>
    <property type="evidence" value="ECO:0007669"/>
    <property type="project" value="TreeGrafter"/>
</dbReference>
<gene>
    <name evidence="9" type="ORF">EPR50_G00066650</name>
</gene>
<evidence type="ECO:0000256" key="2">
    <source>
        <dbReference type="ARBA" id="ARBA00006959"/>
    </source>
</evidence>
<sequence length="556" mass="63525">MLVHNCLCRLLGITTELQFHKLKNKSVTDVQANVSCKDSGVGTSTTIKRPSKRPRLAIEEEEKEEDLIEGIYPMVDSEKLDPAGDPAESVTALTESTDMLGEAASPTHKIKKYIVYETCIMELFEVCPVCQRACDVRTRRIGTFLSVEQLCPHCQYSRHWNSQPVLGSTPAGNLQLSAAVYVSGASFFKIEKIFKAMQLQIFQYDTFCRHAKMFIEPAVVNKWKTSQDVILQRLSEEDKVIVGGDMKAVSPGTPAFYKLEKVMTNKRMLKDVSKLSPHPQTSSLEDFHRAIPRFAPKSIEFPFLGLLCRLYLAGLYYNENADRMAECSAKPVKTKPTFRYVDDLMDLIFEKVFVDPSPYLDEVLKISIPEDLCAQNDRPDTEKRRSQEEGLLFNLRGTRRCIKEARISAEMEICGDIQVKELNKRTSGQAFEVILSPSTPDAKSEFPLTPLKKKETSLDEIKRKLEAAEERRKSYEAEVLKHLAEKREHEKEVIQKAIEEECNFSKLAKEKLNQKMEANKENRTARMAALNEKFKEKDKKLEEVRKNKETMKEVEN</sequence>
<dbReference type="AlphaFoldDB" id="A0A484DA99"/>
<evidence type="ECO:0000256" key="8">
    <source>
        <dbReference type="SAM" id="Coils"/>
    </source>
</evidence>
<feature type="coiled-coil region" evidence="8">
    <location>
        <begin position="451"/>
        <end position="554"/>
    </location>
</feature>
<dbReference type="Gene3D" id="6.10.280.30">
    <property type="match status" value="1"/>
</dbReference>
<keyword evidence="10" id="KW-1185">Reference proteome</keyword>
<dbReference type="PANTHER" id="PTHR10104">
    <property type="entry name" value="STATHMIN"/>
    <property type="match status" value="1"/>
</dbReference>
<dbReference type="InterPro" id="IPR036002">
    <property type="entry name" value="Stathmin_sf"/>
</dbReference>
<name>A0A484DA99_PERFV</name>
<dbReference type="STRING" id="8167.A0A484DA99"/>
<dbReference type="Pfam" id="PF00836">
    <property type="entry name" value="Stathmin"/>
    <property type="match status" value="1"/>
</dbReference>
<evidence type="ECO:0000256" key="7">
    <source>
        <dbReference type="ARBA" id="ARBA00023212"/>
    </source>
</evidence>
<dbReference type="Proteomes" id="UP000295070">
    <property type="component" value="Chromosome 6"/>
</dbReference>
<dbReference type="GO" id="GO:0031175">
    <property type="term" value="P:neuron projection development"/>
    <property type="evidence" value="ECO:0007669"/>
    <property type="project" value="TreeGrafter"/>
</dbReference>
<dbReference type="InterPro" id="IPR000956">
    <property type="entry name" value="Stathmin_fam"/>
</dbReference>
<evidence type="ECO:0000256" key="3">
    <source>
        <dbReference type="ARBA" id="ARBA00022490"/>
    </source>
</evidence>
<evidence type="ECO:0000313" key="10">
    <source>
        <dbReference type="Proteomes" id="UP000295070"/>
    </source>
</evidence>
<comment type="similarity">
    <text evidence="2">Belongs to the stathmin family.</text>
</comment>
<dbReference type="GO" id="GO:0007019">
    <property type="term" value="P:microtubule depolymerization"/>
    <property type="evidence" value="ECO:0007669"/>
    <property type="project" value="TreeGrafter"/>
</dbReference>
<dbReference type="SUPFAM" id="SSF101494">
    <property type="entry name" value="Stathmin"/>
    <property type="match status" value="1"/>
</dbReference>
<dbReference type="PANTHER" id="PTHR10104:SF5">
    <property type="entry name" value="STATHMIN"/>
    <property type="match status" value="1"/>
</dbReference>
<evidence type="ECO:0000313" key="9">
    <source>
        <dbReference type="EMBL" id="TDH12045.1"/>
    </source>
</evidence>
<keyword evidence="7" id="KW-0206">Cytoskeleton</keyword>
<organism evidence="9 10">
    <name type="scientific">Perca flavescens</name>
    <name type="common">American yellow perch</name>
    <name type="synonym">Morone flavescens</name>
    <dbReference type="NCBI Taxonomy" id="8167"/>
    <lineage>
        <taxon>Eukaryota</taxon>
        <taxon>Metazoa</taxon>
        <taxon>Chordata</taxon>
        <taxon>Craniata</taxon>
        <taxon>Vertebrata</taxon>
        <taxon>Euteleostomi</taxon>
        <taxon>Actinopterygii</taxon>
        <taxon>Neopterygii</taxon>
        <taxon>Teleostei</taxon>
        <taxon>Neoteleostei</taxon>
        <taxon>Acanthomorphata</taxon>
        <taxon>Eupercaria</taxon>
        <taxon>Perciformes</taxon>
        <taxon>Percoidei</taxon>
        <taxon>Percidae</taxon>
        <taxon>Percinae</taxon>
        <taxon>Perca</taxon>
    </lineage>
</organism>
<keyword evidence="4" id="KW-0597">Phosphoprotein</keyword>
<comment type="subcellular location">
    <subcellularLocation>
        <location evidence="1">Cytoplasm</location>
        <location evidence="1">Cytoskeleton</location>
    </subcellularLocation>
</comment>
<dbReference type="GO" id="GO:0031110">
    <property type="term" value="P:regulation of microtubule polymerization or depolymerization"/>
    <property type="evidence" value="ECO:0007669"/>
    <property type="project" value="InterPro"/>
</dbReference>
<dbReference type="PROSITE" id="PS01041">
    <property type="entry name" value="STATHMIN_2"/>
    <property type="match status" value="1"/>
</dbReference>
<dbReference type="GO" id="GO:0005737">
    <property type="term" value="C:cytoplasm"/>
    <property type="evidence" value="ECO:0007669"/>
    <property type="project" value="TreeGrafter"/>
</dbReference>
<evidence type="ECO:0000256" key="6">
    <source>
        <dbReference type="ARBA" id="ARBA00023054"/>
    </source>
</evidence>
<comment type="caution">
    <text evidence="9">The sequence shown here is derived from an EMBL/GenBank/DDBJ whole genome shotgun (WGS) entry which is preliminary data.</text>
</comment>
<proteinExistence type="inferred from homology"/>
<keyword evidence="3" id="KW-0963">Cytoplasm</keyword>
<dbReference type="GO" id="GO:0005874">
    <property type="term" value="C:microtubule"/>
    <property type="evidence" value="ECO:0007669"/>
    <property type="project" value="UniProtKB-KW"/>
</dbReference>
<accession>A0A484DA99</accession>
<dbReference type="EMBL" id="SCKG01000006">
    <property type="protein sequence ID" value="TDH12045.1"/>
    <property type="molecule type" value="Genomic_DNA"/>
</dbReference>
<dbReference type="PRINTS" id="PR00345">
    <property type="entry name" value="STATHMIN"/>
</dbReference>
<dbReference type="PROSITE" id="PS51663">
    <property type="entry name" value="STATHMIN_3"/>
    <property type="match status" value="1"/>
</dbReference>
<keyword evidence="6 8" id="KW-0175">Coiled coil</keyword>
<protein>
    <submittedName>
        <fullName evidence="9">Uncharacterized protein</fullName>
    </submittedName>
</protein>
<evidence type="ECO:0000256" key="4">
    <source>
        <dbReference type="ARBA" id="ARBA00022553"/>
    </source>
</evidence>
<evidence type="ECO:0000256" key="1">
    <source>
        <dbReference type="ARBA" id="ARBA00004245"/>
    </source>
</evidence>
<evidence type="ECO:0000256" key="5">
    <source>
        <dbReference type="ARBA" id="ARBA00022701"/>
    </source>
</evidence>
<dbReference type="InterPro" id="IPR030514">
    <property type="entry name" value="Stathmin_CS"/>
</dbReference>
<dbReference type="GO" id="GO:0015631">
    <property type="term" value="F:tubulin binding"/>
    <property type="evidence" value="ECO:0007669"/>
    <property type="project" value="TreeGrafter"/>
</dbReference>